<dbReference type="AlphaFoldDB" id="A0A5C3LF78"/>
<protein>
    <submittedName>
        <fullName evidence="3">Uncharacterized protein</fullName>
    </submittedName>
</protein>
<feature type="coiled-coil region" evidence="1">
    <location>
        <begin position="449"/>
        <end position="476"/>
    </location>
</feature>
<dbReference type="OrthoDB" id="2997227at2759"/>
<dbReference type="SUPFAM" id="SSF52047">
    <property type="entry name" value="RNI-like"/>
    <property type="match status" value="1"/>
</dbReference>
<feature type="region of interest" description="Disordered" evidence="2">
    <location>
        <begin position="321"/>
        <end position="342"/>
    </location>
</feature>
<dbReference type="Proteomes" id="UP000308652">
    <property type="component" value="Unassembled WGS sequence"/>
</dbReference>
<keyword evidence="1" id="KW-0175">Coiled coil</keyword>
<name>A0A5C3LF78_9AGAR</name>
<feature type="coiled-coil region" evidence="1">
    <location>
        <begin position="381"/>
        <end position="408"/>
    </location>
</feature>
<evidence type="ECO:0000313" key="4">
    <source>
        <dbReference type="Proteomes" id="UP000308652"/>
    </source>
</evidence>
<reference evidence="3 4" key="1">
    <citation type="journal article" date="2019" name="Nat. Ecol. Evol.">
        <title>Megaphylogeny resolves global patterns of mushroom evolution.</title>
        <authorList>
            <person name="Varga T."/>
            <person name="Krizsan K."/>
            <person name="Foldi C."/>
            <person name="Dima B."/>
            <person name="Sanchez-Garcia M."/>
            <person name="Sanchez-Ramirez S."/>
            <person name="Szollosi G.J."/>
            <person name="Szarkandi J.G."/>
            <person name="Papp V."/>
            <person name="Albert L."/>
            <person name="Andreopoulos W."/>
            <person name="Angelini C."/>
            <person name="Antonin V."/>
            <person name="Barry K.W."/>
            <person name="Bougher N.L."/>
            <person name="Buchanan P."/>
            <person name="Buyck B."/>
            <person name="Bense V."/>
            <person name="Catcheside P."/>
            <person name="Chovatia M."/>
            <person name="Cooper J."/>
            <person name="Damon W."/>
            <person name="Desjardin D."/>
            <person name="Finy P."/>
            <person name="Geml J."/>
            <person name="Haridas S."/>
            <person name="Hughes K."/>
            <person name="Justo A."/>
            <person name="Karasinski D."/>
            <person name="Kautmanova I."/>
            <person name="Kiss B."/>
            <person name="Kocsube S."/>
            <person name="Kotiranta H."/>
            <person name="LaButti K.M."/>
            <person name="Lechner B.E."/>
            <person name="Liimatainen K."/>
            <person name="Lipzen A."/>
            <person name="Lukacs Z."/>
            <person name="Mihaltcheva S."/>
            <person name="Morgado L.N."/>
            <person name="Niskanen T."/>
            <person name="Noordeloos M.E."/>
            <person name="Ohm R.A."/>
            <person name="Ortiz-Santana B."/>
            <person name="Ovrebo C."/>
            <person name="Racz N."/>
            <person name="Riley R."/>
            <person name="Savchenko A."/>
            <person name="Shiryaev A."/>
            <person name="Soop K."/>
            <person name="Spirin V."/>
            <person name="Szebenyi C."/>
            <person name="Tomsovsky M."/>
            <person name="Tulloss R.E."/>
            <person name="Uehling J."/>
            <person name="Grigoriev I.V."/>
            <person name="Vagvolgyi C."/>
            <person name="Papp T."/>
            <person name="Martin F.M."/>
            <person name="Miettinen O."/>
            <person name="Hibbett D.S."/>
            <person name="Nagy L.G."/>
        </authorList>
    </citation>
    <scope>NUCLEOTIDE SEQUENCE [LARGE SCALE GENOMIC DNA]</scope>
    <source>
        <strain evidence="3 4">CBS 166.37</strain>
    </source>
</reference>
<gene>
    <name evidence="3" type="ORF">BDQ12DRAFT_671917</name>
</gene>
<evidence type="ECO:0000256" key="2">
    <source>
        <dbReference type="SAM" id="MobiDB-lite"/>
    </source>
</evidence>
<evidence type="ECO:0000256" key="1">
    <source>
        <dbReference type="SAM" id="Coils"/>
    </source>
</evidence>
<dbReference type="EMBL" id="ML213767">
    <property type="protein sequence ID" value="TFK31372.1"/>
    <property type="molecule type" value="Genomic_DNA"/>
</dbReference>
<sequence>MDTDSDFAVTEFDTALEIPRATAPEATDVEGIEDAQITGDPSAGKKISATFNIDDPSRATAMKEGACDLTQAKIAPAVAYCAPLEPVVADRLDMNTTLAGEITDDDISRLYEYSGRLLSVSAELSYLPLLFSSSLTYFEIRNISPEASHLAKSFLATLPYESPGLQFVELHGMHQLPAVTLYPIANLKQLRLLEPSDIAQMDDFSFLARLSALPHLTTFNLISHNLSSVASLSIYAVHNIGFEQLKNLRVTGSFSLIHNIVTLVSSRELEVLQLVRVVHSEDYLLFGSERYPSEEKLRVMEQEEEELHIWRKRKVMERLSPEEGAQLSRKSNMMERKKGKKEKGKEVLQFSLNELQALLNLLLELQDLPPKSATSLLAQKINSLNRKVSAVEDELRSVEEEWRQEEREYKDRKITKKMGQLSTTNVSEAEMEAARKAIEEGPFPGMNQMKVAKAALQLLLEVLQRLEMALLELQTAENPPFKSVCSSLDSPAGASTGVSVVDKQPVTSDYAFVLPESVFLSVEHLHALELLDIERWAIVGLSSSLSRTVRRWPKMRALHLPLEHGPGVGLEVFRAIADSCPELRSLQISVDFSSLPPLSEECGAPFAFRHELNMLSVNSFSAKSHGKKDVLLVARYLNILSPHLKMELTSRTNCEQAAGLWKEVYELVQAFQLVRDDERNGD</sequence>
<evidence type="ECO:0000313" key="3">
    <source>
        <dbReference type="EMBL" id="TFK31372.1"/>
    </source>
</evidence>
<keyword evidence="4" id="KW-1185">Reference proteome</keyword>
<proteinExistence type="predicted"/>
<accession>A0A5C3LF78</accession>
<organism evidence="3 4">
    <name type="scientific">Crucibulum laeve</name>
    <dbReference type="NCBI Taxonomy" id="68775"/>
    <lineage>
        <taxon>Eukaryota</taxon>
        <taxon>Fungi</taxon>
        <taxon>Dikarya</taxon>
        <taxon>Basidiomycota</taxon>
        <taxon>Agaricomycotina</taxon>
        <taxon>Agaricomycetes</taxon>
        <taxon>Agaricomycetidae</taxon>
        <taxon>Agaricales</taxon>
        <taxon>Agaricineae</taxon>
        <taxon>Nidulariaceae</taxon>
        <taxon>Crucibulum</taxon>
    </lineage>
</organism>